<evidence type="ECO:0000313" key="1">
    <source>
        <dbReference type="EMBL" id="ABD69092.1"/>
    </source>
</evidence>
<sequence>MITWAERAKAAISQTDRSGTVKTDETSVSRLLAVSAVPTEAVSAKPEQLSSVLAVPSPAVFENPDRWCWPYSSAMNGVEIDTFAARLHKFADWGLARNDGETLADKLVLRDRDQDDRRVCLECKHFAGHRAGSSRCGNWQAAGVAIHSRDAQLPADLVIQLQRCDGFNAHPTSTPQGTDDEHPHH</sequence>
<reference evidence="2" key="1">
    <citation type="submission" date="2006-02" db="EMBL/GenBank/DDBJ databases">
        <title>Complete sequence of chromosome of Rhodoferax ferrireducens DSM 15236.</title>
        <authorList>
            <person name="Copeland A."/>
            <person name="Lucas S."/>
            <person name="Lapidus A."/>
            <person name="Barry K."/>
            <person name="Detter J.C."/>
            <person name="Glavina del Rio T."/>
            <person name="Hammon N."/>
            <person name="Israni S."/>
            <person name="Pitluck S."/>
            <person name="Brettin T."/>
            <person name="Bruce D."/>
            <person name="Han C."/>
            <person name="Tapia R."/>
            <person name="Gilna P."/>
            <person name="Kiss H."/>
            <person name="Schmutz J."/>
            <person name="Larimer F."/>
            <person name="Land M."/>
            <person name="Kyrpides N."/>
            <person name="Ivanova N."/>
            <person name="Richardson P."/>
        </authorList>
    </citation>
    <scope>NUCLEOTIDE SEQUENCE [LARGE SCALE GENOMIC DNA]</scope>
    <source>
        <strain evidence="2">ATCC BAA-621 / DSM 15236 / T118</strain>
    </source>
</reference>
<gene>
    <name evidence="1" type="ordered locus">Rfer_1358</name>
</gene>
<dbReference type="AlphaFoldDB" id="Q21YR1"/>
<dbReference type="HOGENOM" id="CLU_1460211_0_0_4"/>
<proteinExistence type="predicted"/>
<accession>Q21YR1</accession>
<evidence type="ECO:0000313" key="2">
    <source>
        <dbReference type="Proteomes" id="UP000008332"/>
    </source>
</evidence>
<dbReference type="STRING" id="338969.Rfer_1358"/>
<dbReference type="Proteomes" id="UP000008332">
    <property type="component" value="Chromosome"/>
</dbReference>
<dbReference type="EMBL" id="CP000267">
    <property type="protein sequence ID" value="ABD69092.1"/>
    <property type="molecule type" value="Genomic_DNA"/>
</dbReference>
<protein>
    <submittedName>
        <fullName evidence="1">Uncharacterized protein</fullName>
    </submittedName>
</protein>
<dbReference type="KEGG" id="rfr:Rfer_1358"/>
<keyword evidence="2" id="KW-1185">Reference proteome</keyword>
<organism evidence="1 2">
    <name type="scientific">Albidiferax ferrireducens (strain ATCC BAA-621 / DSM 15236 / T118)</name>
    <name type="common">Rhodoferax ferrireducens</name>
    <dbReference type="NCBI Taxonomy" id="338969"/>
    <lineage>
        <taxon>Bacteria</taxon>
        <taxon>Pseudomonadati</taxon>
        <taxon>Pseudomonadota</taxon>
        <taxon>Betaproteobacteria</taxon>
        <taxon>Burkholderiales</taxon>
        <taxon>Comamonadaceae</taxon>
        <taxon>Rhodoferax</taxon>
    </lineage>
</organism>
<dbReference type="eggNOG" id="ENOG5033F3E">
    <property type="taxonomic scope" value="Bacteria"/>
</dbReference>
<name>Q21YR1_ALBFT</name>